<feature type="domain" description="Peptidoglycan binding-like" evidence="1">
    <location>
        <begin position="75"/>
        <end position="121"/>
    </location>
</feature>
<dbReference type="RefSeq" id="WP_121625559.1">
    <property type="nucleotide sequence ID" value="NZ_JACIIW010000002.1"/>
</dbReference>
<feature type="domain" description="Peptidoglycan binding-like" evidence="1">
    <location>
        <begin position="22"/>
        <end position="59"/>
    </location>
</feature>
<evidence type="ECO:0000259" key="1">
    <source>
        <dbReference type="Pfam" id="PF01471"/>
    </source>
</evidence>
<evidence type="ECO:0000313" key="2">
    <source>
        <dbReference type="EMBL" id="RLP72247.1"/>
    </source>
</evidence>
<gene>
    <name evidence="2" type="ORF">D9R14_21650</name>
</gene>
<dbReference type="EMBL" id="RCTF01000027">
    <property type="protein sequence ID" value="RLP72247.1"/>
    <property type="molecule type" value="Genomic_DNA"/>
</dbReference>
<accession>A0A3L6ZWH7</accession>
<evidence type="ECO:0000313" key="3">
    <source>
        <dbReference type="Proteomes" id="UP000269692"/>
    </source>
</evidence>
<reference evidence="2 3" key="1">
    <citation type="submission" date="2018-10" db="EMBL/GenBank/DDBJ databases">
        <title>Xanthobacter tagetidis genome sequencing and assembly.</title>
        <authorList>
            <person name="Maclea K.S."/>
            <person name="Goen A.E."/>
            <person name="Fatima S.A."/>
        </authorList>
    </citation>
    <scope>NUCLEOTIDE SEQUENCE [LARGE SCALE GENOMIC DNA]</scope>
    <source>
        <strain evidence="2 3">ATCC 700314</strain>
    </source>
</reference>
<dbReference type="SUPFAM" id="SSF47090">
    <property type="entry name" value="PGBD-like"/>
    <property type="match status" value="2"/>
</dbReference>
<organism evidence="2 3">
    <name type="scientific">Xanthobacter tagetidis</name>
    <dbReference type="NCBI Taxonomy" id="60216"/>
    <lineage>
        <taxon>Bacteria</taxon>
        <taxon>Pseudomonadati</taxon>
        <taxon>Pseudomonadota</taxon>
        <taxon>Alphaproteobacteria</taxon>
        <taxon>Hyphomicrobiales</taxon>
        <taxon>Xanthobacteraceae</taxon>
        <taxon>Xanthobacter</taxon>
    </lineage>
</organism>
<dbReference type="Pfam" id="PF01471">
    <property type="entry name" value="PG_binding_1"/>
    <property type="match status" value="2"/>
</dbReference>
<sequence length="172" mass="17214">MAILKRGLAGEPVKILQAKLGVSADGQFGPATEEALKAYQKANGLSADGVAGPDTFSAMGLPELILLTVGTKGEAVKKLQTALGIAADGQFGPGTAKAVKAFQEKNGLEPDGMAGPVTLSKIPAFAGVFSAEAVAKAQSGPATVGTDGKPVSADAAAAPKKSIWQTITSFFS</sequence>
<dbReference type="AlphaFoldDB" id="A0A3L6ZWH7"/>
<proteinExistence type="predicted"/>
<protein>
    <submittedName>
        <fullName evidence="2">Peptidoglycan-binding protein</fullName>
    </submittedName>
</protein>
<dbReference type="Gene3D" id="1.10.101.10">
    <property type="entry name" value="PGBD-like superfamily/PGBD"/>
    <property type="match status" value="2"/>
</dbReference>
<dbReference type="InterPro" id="IPR036365">
    <property type="entry name" value="PGBD-like_sf"/>
</dbReference>
<comment type="caution">
    <text evidence="2">The sequence shown here is derived from an EMBL/GenBank/DDBJ whole genome shotgun (WGS) entry which is preliminary data.</text>
</comment>
<keyword evidence="3" id="KW-1185">Reference proteome</keyword>
<dbReference type="OrthoDB" id="1523598at2"/>
<name>A0A3L6ZWH7_9HYPH</name>
<dbReference type="Proteomes" id="UP000269692">
    <property type="component" value="Unassembled WGS sequence"/>
</dbReference>
<dbReference type="InterPro" id="IPR002477">
    <property type="entry name" value="Peptidoglycan-bd-like"/>
</dbReference>
<dbReference type="InterPro" id="IPR036366">
    <property type="entry name" value="PGBDSf"/>
</dbReference>